<dbReference type="GeneTree" id="ENSGT00940000157905"/>
<dbReference type="InterPro" id="IPR001310">
    <property type="entry name" value="Histidine_triad_HIT"/>
</dbReference>
<dbReference type="FunFam" id="3.30.428.10:FF:000005">
    <property type="entry name" value="Histidine triad nucleotide-binding protein 1"/>
    <property type="match status" value="1"/>
</dbReference>
<comment type="catalytic activity">
    <reaction evidence="1">
        <text>adenosine 5'-phosphoramidate + H2O = NH4(+) + AMP</text>
        <dbReference type="Rhea" id="RHEA:67916"/>
        <dbReference type="ChEBI" id="CHEBI:15377"/>
        <dbReference type="ChEBI" id="CHEBI:28938"/>
        <dbReference type="ChEBI" id="CHEBI:57890"/>
        <dbReference type="ChEBI" id="CHEBI:456215"/>
    </reaction>
</comment>
<organism evidence="7 8">
    <name type="scientific">Ciona savignyi</name>
    <name type="common">Pacific transparent sea squirt</name>
    <dbReference type="NCBI Taxonomy" id="51511"/>
    <lineage>
        <taxon>Eukaryota</taxon>
        <taxon>Metazoa</taxon>
        <taxon>Chordata</taxon>
        <taxon>Tunicata</taxon>
        <taxon>Ascidiacea</taxon>
        <taxon>Phlebobranchia</taxon>
        <taxon>Cionidae</taxon>
        <taxon>Ciona</taxon>
    </lineage>
</organism>
<dbReference type="eggNOG" id="KOG3275">
    <property type="taxonomic scope" value="Eukaryota"/>
</dbReference>
<dbReference type="InParanoid" id="H2ZBD0"/>
<name>H2ZBD0_CIOSA</name>
<dbReference type="STRING" id="51511.ENSCSAVP00000014895"/>
<dbReference type="Pfam" id="PF01230">
    <property type="entry name" value="HIT"/>
    <property type="match status" value="1"/>
</dbReference>
<dbReference type="GO" id="GO:0003824">
    <property type="term" value="F:catalytic activity"/>
    <property type="evidence" value="ECO:0007669"/>
    <property type="project" value="InterPro"/>
</dbReference>
<sequence>VKFVIIKMAGEVEKAQKAGETKEDTIFMKIVRKEIPADIFYEDEKCLAFNDISPQAPKHFLVIPKVPISQLSKCGDSDAELLGHMMVAAKKCAEMQGLGNGYRLVINDGKDGAQSVYHLHMHVLGGRQMGWPPG</sequence>
<dbReference type="OMA" id="YRVVMNC"/>
<reference evidence="7" key="2">
    <citation type="submission" date="2025-08" db="UniProtKB">
        <authorList>
            <consortium name="Ensembl"/>
        </authorList>
    </citation>
    <scope>IDENTIFICATION</scope>
</reference>
<reference evidence="7" key="3">
    <citation type="submission" date="2025-09" db="UniProtKB">
        <authorList>
            <consortium name="Ensembl"/>
        </authorList>
    </citation>
    <scope>IDENTIFICATION</scope>
</reference>
<accession>H2ZBD0</accession>
<dbReference type="Ensembl" id="ENSCSAVT00000015069.1">
    <property type="protein sequence ID" value="ENSCSAVP00000014895.1"/>
    <property type="gene ID" value="ENSCSAVG00000008721.1"/>
</dbReference>
<evidence type="ECO:0000256" key="5">
    <source>
        <dbReference type="PROSITE-ProRule" id="PRU00464"/>
    </source>
</evidence>
<evidence type="ECO:0000256" key="4">
    <source>
        <dbReference type="PIRSR" id="PIRSR601310-3"/>
    </source>
</evidence>
<dbReference type="InterPro" id="IPR011146">
    <property type="entry name" value="HIT-like"/>
</dbReference>
<dbReference type="HOGENOM" id="CLU_056776_8_1_1"/>
<dbReference type="InterPro" id="IPR019808">
    <property type="entry name" value="Histidine_triad_CS"/>
</dbReference>
<evidence type="ECO:0000256" key="3">
    <source>
        <dbReference type="PIRSR" id="PIRSR601310-1"/>
    </source>
</evidence>
<evidence type="ECO:0000256" key="1">
    <source>
        <dbReference type="ARBA" id="ARBA00024472"/>
    </source>
</evidence>
<proteinExistence type="inferred from homology"/>
<evidence type="ECO:0000256" key="2">
    <source>
        <dbReference type="ARBA" id="ARBA00025764"/>
    </source>
</evidence>
<reference evidence="8" key="1">
    <citation type="submission" date="2003-08" db="EMBL/GenBank/DDBJ databases">
        <authorList>
            <person name="Birren B."/>
            <person name="Nusbaum C."/>
            <person name="Abebe A."/>
            <person name="Abouelleil A."/>
            <person name="Adekoya E."/>
            <person name="Ait-zahra M."/>
            <person name="Allen N."/>
            <person name="Allen T."/>
            <person name="An P."/>
            <person name="Anderson M."/>
            <person name="Anderson S."/>
            <person name="Arachchi H."/>
            <person name="Armbruster J."/>
            <person name="Bachantsang P."/>
            <person name="Baldwin J."/>
            <person name="Barry A."/>
            <person name="Bayul T."/>
            <person name="Blitshsteyn B."/>
            <person name="Bloom T."/>
            <person name="Blye J."/>
            <person name="Boguslavskiy L."/>
            <person name="Borowsky M."/>
            <person name="Boukhgalter B."/>
            <person name="Brunache A."/>
            <person name="Butler J."/>
            <person name="Calixte N."/>
            <person name="Calvo S."/>
            <person name="Camarata J."/>
            <person name="Campo K."/>
            <person name="Chang J."/>
            <person name="Cheshatsang Y."/>
            <person name="Citroen M."/>
            <person name="Collymore A."/>
            <person name="Considine T."/>
            <person name="Cook A."/>
            <person name="Cooke P."/>
            <person name="Corum B."/>
            <person name="Cuomo C."/>
            <person name="David R."/>
            <person name="Dawoe T."/>
            <person name="Degray S."/>
            <person name="Dodge S."/>
            <person name="Dooley K."/>
            <person name="Dorje P."/>
            <person name="Dorjee K."/>
            <person name="Dorris L."/>
            <person name="Duffey N."/>
            <person name="Dupes A."/>
            <person name="Elkins T."/>
            <person name="Engels R."/>
            <person name="Erickson J."/>
            <person name="Farina A."/>
            <person name="Faro S."/>
            <person name="Ferreira P."/>
            <person name="Fischer H."/>
            <person name="Fitzgerald M."/>
            <person name="Foley K."/>
            <person name="Gage D."/>
            <person name="Galagan J."/>
            <person name="Gearin G."/>
            <person name="Gnerre S."/>
            <person name="Gnirke A."/>
            <person name="Goyette A."/>
            <person name="Graham J."/>
            <person name="Grandbois E."/>
            <person name="Gyaltsen K."/>
            <person name="Hafez N."/>
            <person name="Hagopian D."/>
            <person name="Hagos B."/>
            <person name="Hall J."/>
            <person name="Hatcher B."/>
            <person name="Heller A."/>
            <person name="Higgins H."/>
            <person name="Honan T."/>
            <person name="Horn A."/>
            <person name="Houde N."/>
            <person name="Hughes L."/>
            <person name="Hulme W."/>
            <person name="Husby E."/>
            <person name="Iliev I."/>
            <person name="Jaffe D."/>
            <person name="Jones C."/>
            <person name="Kamal M."/>
            <person name="Kamat A."/>
            <person name="Kamvysselis M."/>
            <person name="Karlsson E."/>
            <person name="Kells C."/>
            <person name="Kieu A."/>
            <person name="Kisner P."/>
            <person name="Kodira C."/>
            <person name="Kulbokas E."/>
            <person name="Labutti K."/>
            <person name="Lama D."/>
            <person name="Landers T."/>
            <person name="Leger J."/>
            <person name="Levine S."/>
            <person name="Lewis D."/>
            <person name="Lewis T."/>
            <person name="Lindblad-toh K."/>
            <person name="Liu X."/>
            <person name="Lokyitsang T."/>
            <person name="Lokyitsang Y."/>
            <person name="Lucien O."/>
            <person name="Lui A."/>
            <person name="Ma L.J."/>
            <person name="Mabbitt R."/>
            <person name="Macdonald J."/>
            <person name="Maclean C."/>
            <person name="Major J."/>
            <person name="Manning J."/>
            <person name="Marabella R."/>
            <person name="Maru K."/>
            <person name="Matthews C."/>
            <person name="Mauceli E."/>
            <person name="Mccarthy M."/>
            <person name="Mcdonough S."/>
            <person name="Mcghee T."/>
            <person name="Meldrim J."/>
            <person name="Meneus L."/>
            <person name="Mesirov J."/>
            <person name="Mihalev A."/>
            <person name="Mihova T."/>
            <person name="Mikkelsen T."/>
            <person name="Mlenga V."/>
            <person name="Moru K."/>
            <person name="Mozes J."/>
            <person name="Mulrain L."/>
            <person name="Munson G."/>
            <person name="Naylor J."/>
            <person name="Newes C."/>
            <person name="Nguyen C."/>
            <person name="Nguyen N."/>
            <person name="Nguyen T."/>
            <person name="Nicol R."/>
            <person name="Nielsen C."/>
            <person name="Nizzari M."/>
            <person name="Norbu C."/>
            <person name="Norbu N."/>
            <person name="O'donnell P."/>
            <person name="Okoawo O."/>
            <person name="O'leary S."/>
            <person name="Omotosho B."/>
            <person name="O'neill K."/>
            <person name="Osman S."/>
            <person name="Parker S."/>
            <person name="Perrin D."/>
            <person name="Phunkhang P."/>
            <person name="Piqani B."/>
            <person name="Purcell S."/>
            <person name="Rachupka T."/>
            <person name="Ramasamy U."/>
            <person name="Rameau R."/>
            <person name="Ray V."/>
            <person name="Raymond C."/>
            <person name="Retta R."/>
            <person name="Richardson S."/>
            <person name="Rise C."/>
            <person name="Rodriguez J."/>
            <person name="Rogers J."/>
            <person name="Rogov P."/>
            <person name="Rutman M."/>
            <person name="Schupbach R."/>
            <person name="Seaman C."/>
            <person name="Settipalli S."/>
            <person name="Sharpe T."/>
            <person name="Sheridan J."/>
            <person name="Sherpa N."/>
            <person name="Shi J."/>
            <person name="Smirnov S."/>
            <person name="Smith C."/>
            <person name="Sougnez C."/>
            <person name="Spencer B."/>
            <person name="Stalker J."/>
            <person name="Stange-thomann N."/>
            <person name="Stavropoulos S."/>
            <person name="Stetson K."/>
            <person name="Stone C."/>
            <person name="Stone S."/>
            <person name="Stubbs M."/>
            <person name="Talamas J."/>
            <person name="Tchuinga P."/>
            <person name="Tenzing P."/>
            <person name="Tesfaye S."/>
            <person name="Theodore J."/>
            <person name="Thoulutsang Y."/>
            <person name="Topham K."/>
            <person name="Towey S."/>
            <person name="Tsamla T."/>
            <person name="Tsomo N."/>
            <person name="Vallee D."/>
            <person name="Vassiliev H."/>
            <person name="Venkataraman V."/>
            <person name="Vinson J."/>
            <person name="Vo A."/>
            <person name="Wade C."/>
            <person name="Wang S."/>
            <person name="Wangchuk T."/>
            <person name="Wangdi T."/>
            <person name="Whittaker C."/>
            <person name="Wilkinson J."/>
            <person name="Wu Y."/>
            <person name="Wyman D."/>
            <person name="Yadav S."/>
            <person name="Yang S."/>
            <person name="Yang X."/>
            <person name="Yeager S."/>
            <person name="Yee E."/>
            <person name="Young G."/>
            <person name="Zainoun J."/>
            <person name="Zembeck L."/>
            <person name="Zimmer A."/>
            <person name="Zody M."/>
            <person name="Lander E."/>
        </authorList>
    </citation>
    <scope>NUCLEOTIDE SEQUENCE [LARGE SCALE GENOMIC DNA]</scope>
</reference>
<evidence type="ECO:0000313" key="8">
    <source>
        <dbReference type="Proteomes" id="UP000007875"/>
    </source>
</evidence>
<protein>
    <recommendedName>
        <fullName evidence="6">HIT domain-containing protein</fullName>
    </recommendedName>
</protein>
<dbReference type="PRINTS" id="PR00332">
    <property type="entry name" value="HISTRIAD"/>
</dbReference>
<dbReference type="Proteomes" id="UP000007875">
    <property type="component" value="Unassembled WGS sequence"/>
</dbReference>
<keyword evidence="8" id="KW-1185">Reference proteome</keyword>
<dbReference type="SUPFAM" id="SSF54197">
    <property type="entry name" value="HIT-like"/>
    <property type="match status" value="1"/>
</dbReference>
<dbReference type="Gene3D" id="3.30.428.10">
    <property type="entry name" value="HIT-like"/>
    <property type="match status" value="1"/>
</dbReference>
<dbReference type="PROSITE" id="PS00892">
    <property type="entry name" value="HIT_1"/>
    <property type="match status" value="1"/>
</dbReference>
<feature type="short sequence motif" description="Histidine triad motif" evidence="4 5">
    <location>
        <begin position="118"/>
        <end position="122"/>
    </location>
</feature>
<dbReference type="AlphaFoldDB" id="H2ZBD0"/>
<feature type="active site" description="Tele-AMP-histidine intermediate" evidence="3">
    <location>
        <position position="120"/>
    </location>
</feature>
<evidence type="ECO:0000313" key="7">
    <source>
        <dbReference type="Ensembl" id="ENSCSAVP00000014895.1"/>
    </source>
</evidence>
<dbReference type="FunCoup" id="H2ZBD0">
    <property type="interactions" value="27"/>
</dbReference>
<dbReference type="PANTHER" id="PTHR23089">
    <property type="entry name" value="HISTIDINE TRIAD HIT PROTEIN"/>
    <property type="match status" value="1"/>
</dbReference>
<evidence type="ECO:0000259" key="6">
    <source>
        <dbReference type="PROSITE" id="PS51084"/>
    </source>
</evidence>
<dbReference type="PROSITE" id="PS51084">
    <property type="entry name" value="HIT_2"/>
    <property type="match status" value="1"/>
</dbReference>
<feature type="domain" description="HIT" evidence="6">
    <location>
        <begin position="26"/>
        <end position="134"/>
    </location>
</feature>
<dbReference type="CDD" id="cd01276">
    <property type="entry name" value="PKCI_related"/>
    <property type="match status" value="1"/>
</dbReference>
<comment type="similarity">
    <text evidence="2">Belongs to the HINT family.</text>
</comment>
<dbReference type="InterPro" id="IPR036265">
    <property type="entry name" value="HIT-like_sf"/>
</dbReference>